<evidence type="ECO:0000259" key="12">
    <source>
        <dbReference type="Pfam" id="PF08334"/>
    </source>
</evidence>
<keyword evidence="14" id="KW-1185">Reference proteome</keyword>
<evidence type="ECO:0000256" key="8">
    <source>
        <dbReference type="ARBA" id="ARBA00022989"/>
    </source>
</evidence>
<dbReference type="InterPro" id="IPR045584">
    <property type="entry name" value="Pilin-like"/>
</dbReference>
<proteinExistence type="inferred from homology"/>
<dbReference type="STRING" id="1300342.I596_753"/>
<keyword evidence="7 11" id="KW-0812">Transmembrane</keyword>
<dbReference type="GO" id="GO:0005886">
    <property type="term" value="C:plasma membrane"/>
    <property type="evidence" value="ECO:0007669"/>
    <property type="project" value="UniProtKB-SubCell"/>
</dbReference>
<dbReference type="PROSITE" id="PS00409">
    <property type="entry name" value="PROKAR_NTER_METHYL"/>
    <property type="match status" value="1"/>
</dbReference>
<keyword evidence="5" id="KW-0488">Methylation</keyword>
<feature type="region of interest" description="Disordered" evidence="10">
    <location>
        <begin position="89"/>
        <end position="110"/>
    </location>
</feature>
<dbReference type="Gene3D" id="3.30.700.10">
    <property type="entry name" value="Glycoprotein, Type 4 Pilin"/>
    <property type="match status" value="1"/>
</dbReference>
<dbReference type="Pfam" id="PF08334">
    <property type="entry name" value="T2SSG"/>
    <property type="match status" value="1"/>
</dbReference>
<dbReference type="NCBIfam" id="TIGR02532">
    <property type="entry name" value="IV_pilin_GFxxxE"/>
    <property type="match status" value="1"/>
</dbReference>
<name>A0A160DRK4_9GAMM</name>
<dbReference type="SUPFAM" id="SSF54523">
    <property type="entry name" value="Pili subunits"/>
    <property type="match status" value="1"/>
</dbReference>
<dbReference type="Pfam" id="PF07963">
    <property type="entry name" value="N_methyl"/>
    <property type="match status" value="1"/>
</dbReference>
<evidence type="ECO:0000313" key="14">
    <source>
        <dbReference type="Proteomes" id="UP000076830"/>
    </source>
</evidence>
<feature type="domain" description="Type II secretion system protein GspG C-terminal" evidence="12">
    <location>
        <begin position="41"/>
        <end position="143"/>
    </location>
</feature>
<evidence type="ECO:0000256" key="5">
    <source>
        <dbReference type="ARBA" id="ARBA00022481"/>
    </source>
</evidence>
<evidence type="ECO:0000256" key="3">
    <source>
        <dbReference type="ARBA" id="ARBA00020042"/>
    </source>
</evidence>
<dbReference type="PRINTS" id="PR00813">
    <property type="entry name" value="BCTERIALGSPG"/>
</dbReference>
<evidence type="ECO:0000256" key="9">
    <source>
        <dbReference type="ARBA" id="ARBA00023136"/>
    </source>
</evidence>
<dbReference type="InterPro" id="IPR013545">
    <property type="entry name" value="T2SS_protein-GspG_C"/>
</dbReference>
<evidence type="ECO:0000256" key="6">
    <source>
        <dbReference type="ARBA" id="ARBA00022519"/>
    </source>
</evidence>
<keyword evidence="8 11" id="KW-1133">Transmembrane helix</keyword>
<evidence type="ECO:0000256" key="10">
    <source>
        <dbReference type="SAM" id="MobiDB-lite"/>
    </source>
</evidence>
<accession>A0A160DRK4</accession>
<dbReference type="InterPro" id="IPR010054">
    <property type="entry name" value="Type2_sec_GspG"/>
</dbReference>
<reference evidence="13 14" key="1">
    <citation type="submission" date="2016-04" db="EMBL/GenBank/DDBJ databases">
        <title>Complete genome sequence of Dokdonella koreensis DS-123T.</title>
        <authorList>
            <person name="Kim J.F."/>
            <person name="Lee H."/>
            <person name="Kwak M.-J."/>
        </authorList>
    </citation>
    <scope>NUCLEOTIDE SEQUENCE [LARGE SCALE GENOMIC DNA]</scope>
    <source>
        <strain evidence="13 14">DS-123</strain>
    </source>
</reference>
<dbReference type="AlphaFoldDB" id="A0A160DRK4"/>
<feature type="transmembrane region" description="Helical" evidence="11">
    <location>
        <begin position="20"/>
        <end position="41"/>
    </location>
</feature>
<dbReference type="InterPro" id="IPR012902">
    <property type="entry name" value="N_methyl_site"/>
</dbReference>
<gene>
    <name evidence="13" type="ORF">I596_753</name>
</gene>
<sequence length="144" mass="15449">MNTPTPFLARPLPRSGGFSLIEMLAVIVLIGIVATIVVQNVGNRVNTGKYNAGKAQVQSLAGKVEAYALDNGSPPQRLEDLVTRGGNAKNWNGPYAKESDLKDPFGNPFQYKSPGEHGDFDLVFLGRDGQTGGAELNADYGNWQ</sequence>
<dbReference type="GO" id="GO:0015627">
    <property type="term" value="C:type II protein secretion system complex"/>
    <property type="evidence" value="ECO:0007669"/>
    <property type="project" value="InterPro"/>
</dbReference>
<comment type="similarity">
    <text evidence="2">Belongs to the GSP G family.</text>
</comment>
<protein>
    <recommendedName>
        <fullName evidence="3">Type II secretion system core protein G</fullName>
    </recommendedName>
</protein>
<dbReference type="GO" id="GO:0015628">
    <property type="term" value="P:protein secretion by the type II secretion system"/>
    <property type="evidence" value="ECO:0007669"/>
    <property type="project" value="InterPro"/>
</dbReference>
<evidence type="ECO:0000256" key="11">
    <source>
        <dbReference type="SAM" id="Phobius"/>
    </source>
</evidence>
<dbReference type="RefSeq" id="WP_067644264.1">
    <property type="nucleotide sequence ID" value="NZ_CP015249.1"/>
</dbReference>
<dbReference type="Proteomes" id="UP000076830">
    <property type="component" value="Chromosome"/>
</dbReference>
<dbReference type="InterPro" id="IPR000983">
    <property type="entry name" value="Bac_GSPG_pilin"/>
</dbReference>
<evidence type="ECO:0000313" key="13">
    <source>
        <dbReference type="EMBL" id="ANB16789.1"/>
    </source>
</evidence>
<evidence type="ECO:0000256" key="2">
    <source>
        <dbReference type="ARBA" id="ARBA00009984"/>
    </source>
</evidence>
<dbReference type="PATRIC" id="fig|1300342.3.peg.740"/>
<comment type="subcellular location">
    <subcellularLocation>
        <location evidence="1">Cell inner membrane</location>
        <topology evidence="1">Single-pass membrane protein</topology>
    </subcellularLocation>
</comment>
<evidence type="ECO:0000256" key="7">
    <source>
        <dbReference type="ARBA" id="ARBA00022692"/>
    </source>
</evidence>
<keyword evidence="4" id="KW-1003">Cell membrane</keyword>
<keyword evidence="9 11" id="KW-0472">Membrane</keyword>
<keyword evidence="6" id="KW-0997">Cell inner membrane</keyword>
<organism evidence="13 14">
    <name type="scientific">Dokdonella koreensis DS-123</name>
    <dbReference type="NCBI Taxonomy" id="1300342"/>
    <lineage>
        <taxon>Bacteria</taxon>
        <taxon>Pseudomonadati</taxon>
        <taxon>Pseudomonadota</taxon>
        <taxon>Gammaproteobacteria</taxon>
        <taxon>Lysobacterales</taxon>
        <taxon>Rhodanobacteraceae</taxon>
        <taxon>Dokdonella</taxon>
    </lineage>
</organism>
<evidence type="ECO:0000256" key="1">
    <source>
        <dbReference type="ARBA" id="ARBA00004377"/>
    </source>
</evidence>
<dbReference type="NCBIfam" id="TIGR01710">
    <property type="entry name" value="typeII_sec_gspG"/>
    <property type="match status" value="1"/>
</dbReference>
<evidence type="ECO:0000256" key="4">
    <source>
        <dbReference type="ARBA" id="ARBA00022475"/>
    </source>
</evidence>
<dbReference type="EMBL" id="CP015249">
    <property type="protein sequence ID" value="ANB16789.1"/>
    <property type="molecule type" value="Genomic_DNA"/>
</dbReference>
<dbReference type="KEGG" id="dko:I596_753"/>
<dbReference type="OrthoDB" id="9795612at2"/>